<evidence type="ECO:0000313" key="5">
    <source>
        <dbReference type="Proteomes" id="UP000011131"/>
    </source>
</evidence>
<reference evidence="4 5" key="1">
    <citation type="journal article" date="2013" name="Genome Announc.">
        <title>Complete genome sequence of Myxococcus stipitatus strain DSM 14675, a fruiting myxobacterium.</title>
        <authorList>
            <person name="Huntley S."/>
            <person name="Kneip S."/>
            <person name="Treuner-Lange A."/>
            <person name="Sogaard-Andersen L."/>
        </authorList>
    </citation>
    <scope>NUCLEOTIDE SEQUENCE [LARGE SCALE GENOMIC DNA]</scope>
    <source>
        <strain evidence="5">DSM 14675 / JCM 12634 / Mx s8</strain>
    </source>
</reference>
<evidence type="ECO:0000259" key="3">
    <source>
        <dbReference type="Pfam" id="PF19335"/>
    </source>
</evidence>
<accession>L7U2E9</accession>
<evidence type="ECO:0000256" key="1">
    <source>
        <dbReference type="SAM" id="MobiDB-lite"/>
    </source>
</evidence>
<feature type="region of interest" description="Disordered" evidence="1">
    <location>
        <begin position="19"/>
        <end position="125"/>
    </location>
</feature>
<feature type="signal peptide" evidence="2">
    <location>
        <begin position="1"/>
        <end position="18"/>
    </location>
</feature>
<dbReference type="PROSITE" id="PS51257">
    <property type="entry name" value="PROKAR_LIPOPROTEIN"/>
    <property type="match status" value="1"/>
</dbReference>
<proteinExistence type="predicted"/>
<dbReference type="RefSeq" id="WP_015346651.1">
    <property type="nucleotide sequence ID" value="NC_020126.1"/>
</dbReference>
<keyword evidence="5" id="KW-1185">Reference proteome</keyword>
<protein>
    <recommendedName>
        <fullName evidence="3">Heavy metal binding domain-containing protein</fullName>
    </recommendedName>
</protein>
<dbReference type="Proteomes" id="UP000011131">
    <property type="component" value="Chromosome"/>
</dbReference>
<feature type="compositionally biased region" description="Gly residues" evidence="1">
    <location>
        <begin position="114"/>
        <end position="125"/>
    </location>
</feature>
<dbReference type="AlphaFoldDB" id="L7U2E9"/>
<name>L7U2E9_MYXSD</name>
<sequence length="125" mass="12471">MRPFLCVLASVFTLAACASEPRRLAPSVDPSSPDAPEAPPASLPSALAAPPSTPPPAAPSQPHAHHPEGNTSSGQDAGTAAYACPMHPEVQSNKPGETCPKCGMKLTPTKDAGTDGGHGGHGGHP</sequence>
<dbReference type="GO" id="GO:0046872">
    <property type="term" value="F:metal ion binding"/>
    <property type="evidence" value="ECO:0007669"/>
    <property type="project" value="InterPro"/>
</dbReference>
<dbReference type="PATRIC" id="fig|1278073.3.peg.1083"/>
<organism evidence="4 5">
    <name type="scientific">Myxococcus stipitatus (strain DSM 14675 / JCM 12634 / Mx s8)</name>
    <dbReference type="NCBI Taxonomy" id="1278073"/>
    <lineage>
        <taxon>Bacteria</taxon>
        <taxon>Pseudomonadati</taxon>
        <taxon>Myxococcota</taxon>
        <taxon>Myxococcia</taxon>
        <taxon>Myxococcales</taxon>
        <taxon>Cystobacterineae</taxon>
        <taxon>Myxococcaceae</taxon>
        <taxon>Myxococcus</taxon>
    </lineage>
</organism>
<dbReference type="STRING" id="1278073.MYSTI_01039"/>
<dbReference type="EMBL" id="CP004025">
    <property type="protein sequence ID" value="AGC42388.1"/>
    <property type="molecule type" value="Genomic_DNA"/>
</dbReference>
<dbReference type="HOGENOM" id="CLU_2118420_0_0_7"/>
<dbReference type="KEGG" id="msd:MYSTI_01039"/>
<evidence type="ECO:0000256" key="2">
    <source>
        <dbReference type="SAM" id="SignalP"/>
    </source>
</evidence>
<feature type="compositionally biased region" description="Low complexity" evidence="1">
    <location>
        <begin position="24"/>
        <end position="35"/>
    </location>
</feature>
<gene>
    <name evidence="4" type="ordered locus">MYSTI_01039</name>
</gene>
<dbReference type="Pfam" id="PF19335">
    <property type="entry name" value="HMBD"/>
    <property type="match status" value="1"/>
</dbReference>
<feature type="domain" description="Heavy metal binding" evidence="3">
    <location>
        <begin position="82"/>
        <end position="108"/>
    </location>
</feature>
<feature type="chain" id="PRO_5003983513" description="Heavy metal binding domain-containing protein" evidence="2">
    <location>
        <begin position="19"/>
        <end position="125"/>
    </location>
</feature>
<keyword evidence="2" id="KW-0732">Signal</keyword>
<dbReference type="InterPro" id="IPR045800">
    <property type="entry name" value="HMBD"/>
</dbReference>
<evidence type="ECO:0000313" key="4">
    <source>
        <dbReference type="EMBL" id="AGC42388.1"/>
    </source>
</evidence>
<dbReference type="OrthoDB" id="5526658at2"/>